<dbReference type="GO" id="GO:0016705">
    <property type="term" value="F:oxidoreductase activity, acting on paired donors, with incorporation or reduction of molecular oxygen"/>
    <property type="evidence" value="ECO:0007669"/>
    <property type="project" value="InterPro"/>
</dbReference>
<keyword evidence="3" id="KW-1185">Reference proteome</keyword>
<name>A0A1H4ZH43_9NOCA</name>
<dbReference type="Gene3D" id="3.20.20.30">
    <property type="entry name" value="Luciferase-like domain"/>
    <property type="match status" value="1"/>
</dbReference>
<dbReference type="SUPFAM" id="SSF51679">
    <property type="entry name" value="Bacterial luciferase-like"/>
    <property type="match status" value="1"/>
</dbReference>
<reference evidence="3" key="1">
    <citation type="submission" date="2016-10" db="EMBL/GenBank/DDBJ databases">
        <authorList>
            <person name="Varghese N."/>
            <person name="Submissions S."/>
        </authorList>
    </citation>
    <scope>NUCLEOTIDE SEQUENCE [LARGE SCALE GENOMIC DNA]</scope>
    <source>
        <strain evidence="3">DSM 44498</strain>
    </source>
</reference>
<dbReference type="PANTHER" id="PTHR30011:SF32">
    <property type="entry name" value="CONSERVED PROTEIN"/>
    <property type="match status" value="1"/>
</dbReference>
<organism evidence="2 3">
    <name type="scientific">Rhodococcus koreensis</name>
    <dbReference type="NCBI Taxonomy" id="99653"/>
    <lineage>
        <taxon>Bacteria</taxon>
        <taxon>Bacillati</taxon>
        <taxon>Actinomycetota</taxon>
        <taxon>Actinomycetes</taxon>
        <taxon>Mycobacteriales</taxon>
        <taxon>Nocardiaceae</taxon>
        <taxon>Rhodococcus</taxon>
    </lineage>
</organism>
<feature type="domain" description="Luciferase-like" evidence="1">
    <location>
        <begin position="16"/>
        <end position="258"/>
    </location>
</feature>
<dbReference type="InterPro" id="IPR051260">
    <property type="entry name" value="Diverse_substr_monoxygenases"/>
</dbReference>
<dbReference type="Proteomes" id="UP000183561">
    <property type="component" value="Unassembled WGS sequence"/>
</dbReference>
<dbReference type="RefSeq" id="WP_072944018.1">
    <property type="nucleotide sequence ID" value="NZ_FNSV01000005.1"/>
</dbReference>
<protein>
    <submittedName>
        <fullName evidence="2">Probable F420-dependent oxidoreductase, Rv2161c family</fullName>
    </submittedName>
</protein>
<dbReference type="NCBIfam" id="TIGR03619">
    <property type="entry name" value="F420_Rv2161c"/>
    <property type="match status" value="1"/>
</dbReference>
<evidence type="ECO:0000259" key="1">
    <source>
        <dbReference type="Pfam" id="PF00296"/>
    </source>
</evidence>
<dbReference type="OrthoDB" id="3206024at2"/>
<accession>A0A1H4ZH43</accession>
<dbReference type="PANTHER" id="PTHR30011">
    <property type="entry name" value="ALKANESULFONATE MONOOXYGENASE-RELATED"/>
    <property type="match status" value="1"/>
</dbReference>
<dbReference type="InterPro" id="IPR019921">
    <property type="entry name" value="Lucif-like_OxRdtase_Rv2161c"/>
</dbReference>
<evidence type="ECO:0000313" key="3">
    <source>
        <dbReference type="Proteomes" id="UP000183561"/>
    </source>
</evidence>
<evidence type="ECO:0000313" key="2">
    <source>
        <dbReference type="EMBL" id="SED29155.1"/>
    </source>
</evidence>
<gene>
    <name evidence="2" type="ORF">SAMN04490239_7668</name>
</gene>
<dbReference type="EMBL" id="FNSV01000005">
    <property type="protein sequence ID" value="SED29155.1"/>
    <property type="molecule type" value="Genomic_DNA"/>
</dbReference>
<proteinExistence type="predicted"/>
<dbReference type="InterPro" id="IPR011251">
    <property type="entry name" value="Luciferase-like_dom"/>
</dbReference>
<dbReference type="Pfam" id="PF00296">
    <property type="entry name" value="Bac_luciferase"/>
    <property type="match status" value="1"/>
</dbReference>
<dbReference type="InterPro" id="IPR036661">
    <property type="entry name" value="Luciferase-like_sf"/>
</dbReference>
<dbReference type="AlphaFoldDB" id="A0A1H4ZH43"/>
<sequence>MRLGLRLPQRVGTDLRHDVTEVAGAAERAGFDSVWAWERLLFPVAPRDSFTPGAPWPSAYRQAADPLTVLAAAAVVTERVRLGTSVIVAGLHQPLQLAKRFATLDQISGGRVVAGLGTGWAVDEFEAVGMAKSERGRLLDETLDVFDAAWGPDPVNYRGPHTLIDNAYVLPKPASPIPVILAGDVDVSAAGGPNARVLERIARRSDGWMPLFPTPGAAGAQKLRAAWDLIRQSAATAGRDPSEMEMIVVGNVAFSETPLDDDRIGFSGTTAQILDDIASVASAGADELILDLHLQDWWRNTRQMLDKALEIRELVSAAGI</sequence>